<proteinExistence type="predicted"/>
<reference evidence="1" key="1">
    <citation type="submission" date="2021-01" db="EMBL/GenBank/DDBJ databases">
        <title>Whole genome shotgun sequence of Actinoplanes rishiriensis NBRC 108556.</title>
        <authorList>
            <person name="Komaki H."/>
            <person name="Tamura T."/>
        </authorList>
    </citation>
    <scope>NUCLEOTIDE SEQUENCE</scope>
    <source>
        <strain evidence="1">NBRC 108556</strain>
    </source>
</reference>
<dbReference type="AlphaFoldDB" id="A0A919MV77"/>
<evidence type="ECO:0000313" key="2">
    <source>
        <dbReference type="Proteomes" id="UP000636960"/>
    </source>
</evidence>
<name>A0A919MV77_9ACTN</name>
<dbReference type="EMBL" id="BOMV01000098">
    <property type="protein sequence ID" value="GIF01107.1"/>
    <property type="molecule type" value="Genomic_DNA"/>
</dbReference>
<keyword evidence="2" id="KW-1185">Reference proteome</keyword>
<protein>
    <submittedName>
        <fullName evidence="1">Uncharacterized protein</fullName>
    </submittedName>
</protein>
<dbReference type="Proteomes" id="UP000636960">
    <property type="component" value="Unassembled WGS sequence"/>
</dbReference>
<comment type="caution">
    <text evidence="1">The sequence shown here is derived from an EMBL/GenBank/DDBJ whole genome shotgun (WGS) entry which is preliminary data.</text>
</comment>
<accession>A0A919MV77</accession>
<evidence type="ECO:0000313" key="1">
    <source>
        <dbReference type="EMBL" id="GIF01107.1"/>
    </source>
</evidence>
<dbReference type="RefSeq" id="WP_203789584.1">
    <property type="nucleotide sequence ID" value="NZ_BOMV01000098.1"/>
</dbReference>
<sequence length="263" mass="29507">MTDYLRVTGDRLQTPIRHYIHPSTGRRVTLIATMHFGDPAYFTGLRETIALLTAGGAAAHCEGSILLPCDAPEVTDAEHSAVAGLHRLHELEKQRFAALGLIGQIDGLGYPPHWQIRDLSYLDIIRRAGEPAVRDHITHRSKRRQRPYDRRERAKLLFQLTLGMRLLAASRTDPRPPRNAAALHPVLFGDRETLALDGFDGTDRDIVLIWGAKHLPGLHHGLTRRGLHTTATDQWRTITTLPPLGRAAWQALTSRRRPLEATR</sequence>
<gene>
    <name evidence="1" type="ORF">Ari01nite_85710</name>
</gene>
<organism evidence="1 2">
    <name type="scientific">Paractinoplanes rishiriensis</name>
    <dbReference type="NCBI Taxonomy" id="1050105"/>
    <lineage>
        <taxon>Bacteria</taxon>
        <taxon>Bacillati</taxon>
        <taxon>Actinomycetota</taxon>
        <taxon>Actinomycetes</taxon>
        <taxon>Micromonosporales</taxon>
        <taxon>Micromonosporaceae</taxon>
        <taxon>Paractinoplanes</taxon>
    </lineage>
</organism>